<keyword evidence="5" id="KW-0456">Lyase</keyword>
<dbReference type="Gene3D" id="3.20.20.70">
    <property type="entry name" value="Aldolase class I"/>
    <property type="match status" value="1"/>
</dbReference>
<proteinExistence type="inferred from homology"/>
<feature type="domain" description="Orotidine 5'-phosphate decarboxylase" evidence="8">
    <location>
        <begin position="16"/>
        <end position="261"/>
    </location>
</feature>
<dbReference type="PROSITE" id="PS00156">
    <property type="entry name" value="OMPDECASE"/>
    <property type="match status" value="1"/>
</dbReference>
<dbReference type="InterPro" id="IPR011060">
    <property type="entry name" value="RibuloseP-bd_barrel"/>
</dbReference>
<dbReference type="RefSeq" id="WP_344323512.1">
    <property type="nucleotide sequence ID" value="NZ_BAAAPY010000001.1"/>
</dbReference>
<evidence type="ECO:0000256" key="3">
    <source>
        <dbReference type="ARBA" id="ARBA00022793"/>
    </source>
</evidence>
<dbReference type="InterPro" id="IPR018089">
    <property type="entry name" value="OMPdecase_AS"/>
</dbReference>
<evidence type="ECO:0000256" key="6">
    <source>
        <dbReference type="ARBA" id="ARBA00049157"/>
    </source>
</evidence>
<dbReference type="InterPro" id="IPR001754">
    <property type="entry name" value="OMPdeCOase_dom"/>
</dbReference>
<evidence type="ECO:0000256" key="4">
    <source>
        <dbReference type="ARBA" id="ARBA00022975"/>
    </source>
</evidence>
<comment type="similarity">
    <text evidence="2">Belongs to the OMP decarboxylase family. Type 2 subfamily.</text>
</comment>
<dbReference type="EC" id="4.1.1.23" evidence="7"/>
<name>A0ABN2VVA5_9ACTN</name>
<comment type="pathway">
    <text evidence="1">Pyrimidine metabolism; UMP biosynthesis via de novo pathway; UMP from orotate: step 2/2.</text>
</comment>
<dbReference type="SMART" id="SM00934">
    <property type="entry name" value="OMPdecase"/>
    <property type="match status" value="1"/>
</dbReference>
<evidence type="ECO:0000256" key="1">
    <source>
        <dbReference type="ARBA" id="ARBA00004861"/>
    </source>
</evidence>
<sequence>MSFGSRARAAMDAFGPLCVGIDPHPGLLEAWDLSDDVSGLERFAGTCVEAFAGRVAFVKPQSAFFERFGSRGVAVLEHTLQDLRHTGTLTVLDVKRGDIGSTARAYAQAYLDEDSPMAADAVTVSPYLGFGSLEPFLAEAERNDAGVFVLALTSNPEGPEVQHARGASGATVAGSVLANLARANAGAEPMGSYGAVVGVTIGSTQEDLDVNGPILAPGLGSQGGTVADVDRLFASVRDRVVPSVSRDVLAAGADVGALQDAAAALNDQLR</sequence>
<organism evidence="9 10">
    <name type="scientific">Aeromicrobium halocynthiae</name>
    <dbReference type="NCBI Taxonomy" id="560557"/>
    <lineage>
        <taxon>Bacteria</taxon>
        <taxon>Bacillati</taxon>
        <taxon>Actinomycetota</taxon>
        <taxon>Actinomycetes</taxon>
        <taxon>Propionibacteriales</taxon>
        <taxon>Nocardioidaceae</taxon>
        <taxon>Aeromicrobium</taxon>
    </lineage>
</organism>
<dbReference type="CDD" id="cd04725">
    <property type="entry name" value="OMP_decarboxylase_like"/>
    <property type="match status" value="1"/>
</dbReference>
<dbReference type="PANTHER" id="PTHR43375:SF1">
    <property type="entry name" value="OROTIDINE 5'-PHOSPHATE DECARBOXYLASE"/>
    <property type="match status" value="1"/>
</dbReference>
<dbReference type="NCBIfam" id="TIGR02127">
    <property type="entry name" value="pyrF_sub2"/>
    <property type="match status" value="1"/>
</dbReference>
<evidence type="ECO:0000313" key="10">
    <source>
        <dbReference type="Proteomes" id="UP001501480"/>
    </source>
</evidence>
<dbReference type="Pfam" id="PF00215">
    <property type="entry name" value="OMPdecase"/>
    <property type="match status" value="1"/>
</dbReference>
<dbReference type="SUPFAM" id="SSF51366">
    <property type="entry name" value="Ribulose-phoshate binding barrel"/>
    <property type="match status" value="1"/>
</dbReference>
<keyword evidence="3" id="KW-0210">Decarboxylase</keyword>
<dbReference type="PANTHER" id="PTHR43375">
    <property type="entry name" value="OROTIDINE 5'-PHOSPHATE DECARBOXYLASE"/>
    <property type="match status" value="1"/>
</dbReference>
<dbReference type="InterPro" id="IPR013785">
    <property type="entry name" value="Aldolase_TIM"/>
</dbReference>
<evidence type="ECO:0000313" key="9">
    <source>
        <dbReference type="EMBL" id="GAA2069858.1"/>
    </source>
</evidence>
<evidence type="ECO:0000256" key="5">
    <source>
        <dbReference type="ARBA" id="ARBA00023239"/>
    </source>
</evidence>
<protein>
    <recommendedName>
        <fullName evidence="7">Orotidine-5'-phosphate decarboxylase</fullName>
        <ecNumber evidence="7">4.1.1.23</ecNumber>
    </recommendedName>
</protein>
<keyword evidence="10" id="KW-1185">Reference proteome</keyword>
<reference evidence="9 10" key="1">
    <citation type="journal article" date="2019" name="Int. J. Syst. Evol. Microbiol.">
        <title>The Global Catalogue of Microorganisms (GCM) 10K type strain sequencing project: providing services to taxonomists for standard genome sequencing and annotation.</title>
        <authorList>
            <consortium name="The Broad Institute Genomics Platform"/>
            <consortium name="The Broad Institute Genome Sequencing Center for Infectious Disease"/>
            <person name="Wu L."/>
            <person name="Ma J."/>
        </authorList>
    </citation>
    <scope>NUCLEOTIDE SEQUENCE [LARGE SCALE GENOMIC DNA]</scope>
    <source>
        <strain evidence="9 10">JCM 15749</strain>
    </source>
</reference>
<evidence type="ECO:0000259" key="8">
    <source>
        <dbReference type="SMART" id="SM00934"/>
    </source>
</evidence>
<dbReference type="Proteomes" id="UP001501480">
    <property type="component" value="Unassembled WGS sequence"/>
</dbReference>
<comment type="catalytic activity">
    <reaction evidence="6">
        <text>orotidine 5'-phosphate + H(+) = UMP + CO2</text>
        <dbReference type="Rhea" id="RHEA:11596"/>
        <dbReference type="ChEBI" id="CHEBI:15378"/>
        <dbReference type="ChEBI" id="CHEBI:16526"/>
        <dbReference type="ChEBI" id="CHEBI:57538"/>
        <dbReference type="ChEBI" id="CHEBI:57865"/>
        <dbReference type="EC" id="4.1.1.23"/>
    </reaction>
</comment>
<evidence type="ECO:0000256" key="2">
    <source>
        <dbReference type="ARBA" id="ARBA00008847"/>
    </source>
</evidence>
<dbReference type="InterPro" id="IPR011995">
    <property type="entry name" value="OMPdecase_type-2"/>
</dbReference>
<evidence type="ECO:0000256" key="7">
    <source>
        <dbReference type="NCBIfam" id="TIGR02127"/>
    </source>
</evidence>
<accession>A0ABN2VVA5</accession>
<gene>
    <name evidence="9" type="primary">pyrF</name>
    <name evidence="9" type="ORF">GCM10009821_03240</name>
</gene>
<comment type="caution">
    <text evidence="9">The sequence shown here is derived from an EMBL/GenBank/DDBJ whole genome shotgun (WGS) entry which is preliminary data.</text>
</comment>
<keyword evidence="4" id="KW-0665">Pyrimidine biosynthesis</keyword>
<dbReference type="EMBL" id="BAAAPY010000001">
    <property type="protein sequence ID" value="GAA2069858.1"/>
    <property type="molecule type" value="Genomic_DNA"/>
</dbReference>